<name>A0A1B4FR22_9BURK</name>
<reference evidence="1 2" key="1">
    <citation type="submission" date="2015-12" db="EMBL/GenBank/DDBJ databases">
        <title>Diversity of Burkholderia near neighbor genomes.</title>
        <authorList>
            <person name="Sahl J."/>
            <person name="Wagner D."/>
            <person name="Keim P."/>
        </authorList>
    </citation>
    <scope>NUCLEOTIDE SEQUENCE [LARGE SCALE GENOMIC DNA]</scope>
    <source>
        <strain evidence="1 2">BDU8</strain>
    </source>
</reference>
<sequence>MKSISHTLLGIYVIIAPYLKQPEAIEWVKPLEAFGETLKNALRYLDAAEFPAHARAASARILEAGIHFIAQSVVETRFSVESYERFSAGVADAIKINMQCAAEAQVAGVEALIKRWKQELGDDEWKKVYTVVLSIWTMSVRNQNTIILRRLMNQKNVDTHLIDIATAEPPADPVAVALDKLARIVQDNIAAEMVFPTDSVLADSLRGTEDLLSNAIGKLIRCPYSKH</sequence>
<protein>
    <submittedName>
        <fullName evidence="1">Uncharacterized protein</fullName>
    </submittedName>
</protein>
<dbReference type="AlphaFoldDB" id="A0A1B4FR22"/>
<organism evidence="1 2">
    <name type="scientific">Burkholderia mayonis</name>
    <dbReference type="NCBI Taxonomy" id="1385591"/>
    <lineage>
        <taxon>Bacteria</taxon>
        <taxon>Pseudomonadati</taxon>
        <taxon>Pseudomonadota</taxon>
        <taxon>Betaproteobacteria</taxon>
        <taxon>Burkholderiales</taxon>
        <taxon>Burkholderiaceae</taxon>
        <taxon>Burkholderia</taxon>
        <taxon>pseudomallei group</taxon>
    </lineage>
</organism>
<dbReference type="EMBL" id="CP013388">
    <property type="protein sequence ID" value="AOJ06109.1"/>
    <property type="molecule type" value="Genomic_DNA"/>
</dbReference>
<evidence type="ECO:0000313" key="2">
    <source>
        <dbReference type="Proteomes" id="UP000067711"/>
    </source>
</evidence>
<accession>A0A1B4FR22</accession>
<gene>
    <name evidence="1" type="ORF">WS71_01265</name>
</gene>
<evidence type="ECO:0000313" key="1">
    <source>
        <dbReference type="EMBL" id="AOJ06109.1"/>
    </source>
</evidence>
<proteinExistence type="predicted"/>
<dbReference type="Proteomes" id="UP000067711">
    <property type="component" value="Chromosome 2"/>
</dbReference>
<dbReference type="RefSeq" id="WP_066486144.1">
    <property type="nucleotide sequence ID" value="NZ_CP013388.1"/>
</dbReference>